<gene>
    <name evidence="1" type="ORF">JQ619_36205</name>
</gene>
<protein>
    <submittedName>
        <fullName evidence="1">Uncharacterized protein</fullName>
    </submittedName>
</protein>
<dbReference type="RefSeq" id="WP_172243694.1">
    <property type="nucleotide sequence ID" value="NZ_JABFDP010000054.1"/>
</dbReference>
<accession>A0ABS5GJJ2</accession>
<dbReference type="Proteomes" id="UP001314635">
    <property type="component" value="Unassembled WGS sequence"/>
</dbReference>
<organism evidence="1 2">
    <name type="scientific">Bradyrhizobium denitrificans</name>
    <dbReference type="NCBI Taxonomy" id="2734912"/>
    <lineage>
        <taxon>Bacteria</taxon>
        <taxon>Pseudomonadati</taxon>
        <taxon>Pseudomonadota</taxon>
        <taxon>Alphaproteobacteria</taxon>
        <taxon>Hyphomicrobiales</taxon>
        <taxon>Nitrobacteraceae</taxon>
        <taxon>Bradyrhizobium</taxon>
    </lineage>
</organism>
<dbReference type="EMBL" id="JAFCLK010000058">
    <property type="protein sequence ID" value="MBR1141204.1"/>
    <property type="molecule type" value="Genomic_DNA"/>
</dbReference>
<sequence>MSLLDDVIDASGGLAHWNGLSRFTLHLSIGGTLFDGVGRANAFKDVTAEGSTRSQSIRFTGISGGTHSGSFQSDAITIETWDGKLLRFWRNPSLAFPHSSSAVLSDELHLVFFCGVAIWTHLSSPFLLARPDVDSEELPSTKDSWRRLRARFPSDLITLAPEQVFHFDPHGLQRRTDHDLFGMNVVHCSWAHESFGGVVVPTLRRARRLDRDGTVVAKPVLMDIEIFDALFE</sequence>
<evidence type="ECO:0000313" key="2">
    <source>
        <dbReference type="Proteomes" id="UP001314635"/>
    </source>
</evidence>
<comment type="caution">
    <text evidence="1">The sequence shown here is derived from an EMBL/GenBank/DDBJ whole genome shotgun (WGS) entry which is preliminary data.</text>
</comment>
<keyword evidence="2" id="KW-1185">Reference proteome</keyword>
<proteinExistence type="predicted"/>
<reference evidence="2" key="1">
    <citation type="journal article" date="2021" name="ISME J.">
        <title>Evolutionary origin and ecological implication of a unique nif island in free-living Bradyrhizobium lineages.</title>
        <authorList>
            <person name="Tao J."/>
        </authorList>
    </citation>
    <scope>NUCLEOTIDE SEQUENCE [LARGE SCALE GENOMIC DNA]</scope>
    <source>
        <strain evidence="2">SZCCT0094</strain>
    </source>
</reference>
<evidence type="ECO:0000313" key="1">
    <source>
        <dbReference type="EMBL" id="MBR1141204.1"/>
    </source>
</evidence>
<name>A0ABS5GJJ2_9BRAD</name>